<dbReference type="EMBL" id="JAAOIC020000052">
    <property type="protein sequence ID" value="KAG8035940.1"/>
    <property type="molecule type" value="Genomic_DNA"/>
</dbReference>
<sequence length="67" mass="7868">MIFTPSEPVHVTVEKNEPKIVNFTLNPATPDEQGKNMDYPQVFPIAREFSPIERIINGYMNYQEYDY</sequence>
<protein>
    <submittedName>
        <fullName evidence="1">Uncharacterized protein</fullName>
    </submittedName>
</protein>
<keyword evidence="2" id="KW-1185">Reference proteome</keyword>
<evidence type="ECO:0000313" key="1">
    <source>
        <dbReference type="EMBL" id="KAG8035940.1"/>
    </source>
</evidence>
<comment type="caution">
    <text evidence="1">The sequence shown here is derived from an EMBL/GenBank/DDBJ whole genome shotgun (WGS) entry which is preliminary data.</text>
</comment>
<name>A0A8J5UTP5_9HYME</name>
<reference evidence="1" key="2">
    <citation type="submission" date="2021-04" db="EMBL/GenBank/DDBJ databases">
        <title>Genome-wide patterns of bracovirus chromosomal integration into multiple host tissues during parasitism.</title>
        <authorList>
            <person name="Chebbi M.A.C."/>
        </authorList>
    </citation>
    <scope>NUCLEOTIDE SEQUENCE</scope>
    <source>
        <tissue evidence="1">Whole body</tissue>
    </source>
</reference>
<accession>A0A8J5UTP5</accession>
<evidence type="ECO:0000313" key="2">
    <source>
        <dbReference type="Proteomes" id="UP000729913"/>
    </source>
</evidence>
<proteinExistence type="predicted"/>
<organism evidence="1 2">
    <name type="scientific">Cotesia typhae</name>
    <dbReference type="NCBI Taxonomy" id="2053667"/>
    <lineage>
        <taxon>Eukaryota</taxon>
        <taxon>Metazoa</taxon>
        <taxon>Ecdysozoa</taxon>
        <taxon>Arthropoda</taxon>
        <taxon>Hexapoda</taxon>
        <taxon>Insecta</taxon>
        <taxon>Pterygota</taxon>
        <taxon>Neoptera</taxon>
        <taxon>Endopterygota</taxon>
        <taxon>Hymenoptera</taxon>
        <taxon>Apocrita</taxon>
        <taxon>Ichneumonoidea</taxon>
        <taxon>Braconidae</taxon>
        <taxon>Microgastrinae</taxon>
        <taxon>Cotesia</taxon>
    </lineage>
</organism>
<reference evidence="1" key="1">
    <citation type="submission" date="2020-03" db="EMBL/GenBank/DDBJ databases">
        <authorList>
            <person name="Chebbi M.A."/>
            <person name="Drezen J.M."/>
        </authorList>
    </citation>
    <scope>NUCLEOTIDE SEQUENCE</scope>
    <source>
        <tissue evidence="1">Whole body</tissue>
    </source>
</reference>
<dbReference type="AlphaFoldDB" id="A0A8J5UTP5"/>
<gene>
    <name evidence="1" type="ORF">G9C98_003066</name>
</gene>
<dbReference type="Proteomes" id="UP000729913">
    <property type="component" value="Unassembled WGS sequence"/>
</dbReference>